<dbReference type="EMBL" id="BDSA01000002">
    <property type="protein sequence ID" value="GBE60103.1"/>
    <property type="molecule type" value="Genomic_DNA"/>
</dbReference>
<protein>
    <submittedName>
        <fullName evidence="1">Dihydroxy-acid dehydratase, putative</fullName>
    </submittedName>
</protein>
<sequence length="98" mass="10900">MLIQFRGGVVPRDQLDAKHPAGLLLHAIINLNRATSFPDAYQTVVDRIQTVSVPCPDNRRRRALFVDAPGRGAQPALGIFSYRPGPEPRILRRGGYRP</sequence>
<dbReference type="GeneID" id="39873873"/>
<dbReference type="AlphaFoldDB" id="A0A2H6KAT1"/>
<keyword evidence="2" id="KW-1185">Reference proteome</keyword>
<comment type="caution">
    <text evidence="1">The sequence shown here is derived from an EMBL/GenBank/DDBJ whole genome shotgun (WGS) entry which is preliminary data.</text>
</comment>
<accession>A0A2H6KAT1</accession>
<dbReference type="VEuPathDB" id="PiroplasmaDB:BOVATA_015960"/>
<dbReference type="RefSeq" id="XP_028866346.1">
    <property type="nucleotide sequence ID" value="XM_029010513.1"/>
</dbReference>
<gene>
    <name evidence="1" type="ORF">BOVATA_015960</name>
</gene>
<dbReference type="Proteomes" id="UP000236319">
    <property type="component" value="Unassembled WGS sequence"/>
</dbReference>
<evidence type="ECO:0000313" key="2">
    <source>
        <dbReference type="Proteomes" id="UP000236319"/>
    </source>
</evidence>
<name>A0A2H6KAT1_9APIC</name>
<organism evidence="1 2">
    <name type="scientific">Babesia ovata</name>
    <dbReference type="NCBI Taxonomy" id="189622"/>
    <lineage>
        <taxon>Eukaryota</taxon>
        <taxon>Sar</taxon>
        <taxon>Alveolata</taxon>
        <taxon>Apicomplexa</taxon>
        <taxon>Aconoidasida</taxon>
        <taxon>Piroplasmida</taxon>
        <taxon>Babesiidae</taxon>
        <taxon>Babesia</taxon>
    </lineage>
</organism>
<evidence type="ECO:0000313" key="1">
    <source>
        <dbReference type="EMBL" id="GBE60103.1"/>
    </source>
</evidence>
<reference evidence="1 2" key="1">
    <citation type="journal article" date="2017" name="BMC Genomics">
        <title>Whole-genome assembly of Babesia ovata and comparative genomics between closely related pathogens.</title>
        <authorList>
            <person name="Yamagishi J."/>
            <person name="Asada M."/>
            <person name="Hakimi H."/>
            <person name="Tanaka T.Q."/>
            <person name="Sugimoto C."/>
            <person name="Kawazu S."/>
        </authorList>
    </citation>
    <scope>NUCLEOTIDE SEQUENCE [LARGE SCALE GENOMIC DNA]</scope>
    <source>
        <strain evidence="1 2">Miyake</strain>
    </source>
</reference>
<proteinExistence type="predicted"/>